<evidence type="ECO:0000313" key="2">
    <source>
        <dbReference type="Proteomes" id="UP000828251"/>
    </source>
</evidence>
<dbReference type="Proteomes" id="UP000828251">
    <property type="component" value="Unassembled WGS sequence"/>
</dbReference>
<reference evidence="1 2" key="1">
    <citation type="journal article" date="2021" name="Plant Biotechnol. J.">
        <title>Multi-omics assisted identification of the key and species-specific regulatory components of drought-tolerant mechanisms in Gossypium stocksii.</title>
        <authorList>
            <person name="Yu D."/>
            <person name="Ke L."/>
            <person name="Zhang D."/>
            <person name="Wu Y."/>
            <person name="Sun Y."/>
            <person name="Mei J."/>
            <person name="Sun J."/>
            <person name="Sun Y."/>
        </authorList>
    </citation>
    <scope>NUCLEOTIDE SEQUENCE [LARGE SCALE GENOMIC DNA]</scope>
    <source>
        <strain evidence="2">cv. E1</strain>
        <tissue evidence="1">Leaf</tissue>
    </source>
</reference>
<sequence length="101" mass="11864">MPFQVERGPIMTTCEFLSKDCKNGFDSAPCLCLFVHYSDSPHLLLSNTTICVKTPLICFLLPSHEEEPKLAQWEVFCQLRWVKKTIKKQEYNKHARNNYHF</sequence>
<gene>
    <name evidence="1" type="ORF">J1N35_030135</name>
</gene>
<protein>
    <submittedName>
        <fullName evidence="1">Uncharacterized protein</fullName>
    </submittedName>
</protein>
<evidence type="ECO:0000313" key="1">
    <source>
        <dbReference type="EMBL" id="KAH1065148.1"/>
    </source>
</evidence>
<dbReference type="AlphaFoldDB" id="A0A9D3UZ60"/>
<proteinExistence type="predicted"/>
<accession>A0A9D3UZ60</accession>
<organism evidence="1 2">
    <name type="scientific">Gossypium stocksii</name>
    <dbReference type="NCBI Taxonomy" id="47602"/>
    <lineage>
        <taxon>Eukaryota</taxon>
        <taxon>Viridiplantae</taxon>
        <taxon>Streptophyta</taxon>
        <taxon>Embryophyta</taxon>
        <taxon>Tracheophyta</taxon>
        <taxon>Spermatophyta</taxon>
        <taxon>Magnoliopsida</taxon>
        <taxon>eudicotyledons</taxon>
        <taxon>Gunneridae</taxon>
        <taxon>Pentapetalae</taxon>
        <taxon>rosids</taxon>
        <taxon>malvids</taxon>
        <taxon>Malvales</taxon>
        <taxon>Malvaceae</taxon>
        <taxon>Malvoideae</taxon>
        <taxon>Gossypium</taxon>
    </lineage>
</organism>
<dbReference type="EMBL" id="JAIQCV010000009">
    <property type="protein sequence ID" value="KAH1065148.1"/>
    <property type="molecule type" value="Genomic_DNA"/>
</dbReference>
<comment type="caution">
    <text evidence="1">The sequence shown here is derived from an EMBL/GenBank/DDBJ whole genome shotgun (WGS) entry which is preliminary data.</text>
</comment>
<name>A0A9D3UZ60_9ROSI</name>
<keyword evidence="2" id="KW-1185">Reference proteome</keyword>